<evidence type="ECO:0000313" key="14">
    <source>
        <dbReference type="Proteomes" id="UP001477443"/>
    </source>
</evidence>
<dbReference type="Proteomes" id="UP001477443">
    <property type="component" value="Chromosome"/>
</dbReference>
<dbReference type="RefSeq" id="WP_338822689.1">
    <property type="nucleotide sequence ID" value="NZ_CP148067.1"/>
</dbReference>
<name>A0ABZ2RTW6_9BACT</name>
<proteinExistence type="inferred from homology"/>
<protein>
    <recommendedName>
        <fullName evidence="11">Ribonuclease</fullName>
        <ecNumber evidence="11">3.1.26.4</ecNumber>
    </recommendedName>
</protein>
<dbReference type="InterPro" id="IPR036397">
    <property type="entry name" value="RNaseH_sf"/>
</dbReference>
<dbReference type="SUPFAM" id="SSF53098">
    <property type="entry name" value="Ribonuclease H-like"/>
    <property type="match status" value="1"/>
</dbReference>
<comment type="cofactor">
    <cofactor evidence="10">
        <name>Mn(2+)</name>
        <dbReference type="ChEBI" id="CHEBI:29035"/>
    </cofactor>
    <cofactor evidence="10">
        <name>Mg(2+)</name>
        <dbReference type="ChEBI" id="CHEBI:18420"/>
    </cofactor>
    <text evidence="10">Manganese or magnesium. Binds 1 divalent metal ion per monomer in the absence of substrate. May bind a second metal ion after substrate binding.</text>
</comment>
<dbReference type="EC" id="3.1.26.4" evidence="11"/>
<evidence type="ECO:0000256" key="2">
    <source>
        <dbReference type="ARBA" id="ARBA00004065"/>
    </source>
</evidence>
<evidence type="ECO:0000256" key="7">
    <source>
        <dbReference type="ARBA" id="ARBA00022723"/>
    </source>
</evidence>
<dbReference type="PANTHER" id="PTHR10954">
    <property type="entry name" value="RIBONUCLEASE H2 SUBUNIT A"/>
    <property type="match status" value="1"/>
</dbReference>
<evidence type="ECO:0000256" key="9">
    <source>
        <dbReference type="ARBA" id="ARBA00022801"/>
    </source>
</evidence>
<keyword evidence="5" id="KW-0963">Cytoplasm</keyword>
<keyword evidence="7 10" id="KW-0479">Metal-binding</keyword>
<organism evidence="13 14">
    <name type="scientific">Mycoplasmopsis felifaucium</name>
    <dbReference type="NCBI Taxonomy" id="35768"/>
    <lineage>
        <taxon>Bacteria</taxon>
        <taxon>Bacillati</taxon>
        <taxon>Mycoplasmatota</taxon>
        <taxon>Mycoplasmoidales</taxon>
        <taxon>Metamycoplasmataceae</taxon>
        <taxon>Mycoplasmopsis</taxon>
    </lineage>
</organism>
<keyword evidence="9 10" id="KW-0378">Hydrolase</keyword>
<dbReference type="EMBL" id="CP148067">
    <property type="protein sequence ID" value="WXL29090.1"/>
    <property type="molecule type" value="Genomic_DNA"/>
</dbReference>
<feature type="domain" description="RNase H type-2" evidence="12">
    <location>
        <begin position="15"/>
        <end position="244"/>
    </location>
</feature>
<dbReference type="Pfam" id="PF01351">
    <property type="entry name" value="RNase_HII"/>
    <property type="match status" value="1"/>
</dbReference>
<dbReference type="Gene3D" id="3.30.420.10">
    <property type="entry name" value="Ribonuclease H-like superfamily/Ribonuclease H"/>
    <property type="match status" value="1"/>
</dbReference>
<evidence type="ECO:0000256" key="1">
    <source>
        <dbReference type="ARBA" id="ARBA00000077"/>
    </source>
</evidence>
<feature type="binding site" evidence="10">
    <location>
        <position position="128"/>
    </location>
    <ligand>
        <name>a divalent metal cation</name>
        <dbReference type="ChEBI" id="CHEBI:60240"/>
    </ligand>
</feature>
<dbReference type="CDD" id="cd06590">
    <property type="entry name" value="RNase_HII_bacteria_HIII_like"/>
    <property type="match status" value="1"/>
</dbReference>
<keyword evidence="8 10" id="KW-0255">Endonuclease</keyword>
<evidence type="ECO:0000256" key="3">
    <source>
        <dbReference type="ARBA" id="ARBA00004496"/>
    </source>
</evidence>
<keyword evidence="14" id="KW-1185">Reference proteome</keyword>
<dbReference type="InterPro" id="IPR024567">
    <property type="entry name" value="RNase_HII/HIII_dom"/>
</dbReference>
<gene>
    <name evidence="13" type="ORF">WG617_00320</name>
</gene>
<accession>A0ABZ2RTW6</accession>
<sequence length="249" mass="28818">MKFIEYENSIDLLDKNIIGIDEAGVSDYFGPMCSAAVFVKNENISKIIELGVKDSKLLKDEQIKLLATKLKKSNLISYSCHQLSPSGFNKLNKNYNVNELKMFTHLNAFNNLFAKIKNNETIDYIFIDQYSTYNTIKQYYNKFIVENNWAKLEPFNADVLLAHKAEKLHISVAAASILARDYYLTLMDIMSQKFNTVFPRGVRTKVEEFRNTFFNSIENDKNIINEVCKVSFKMKEPEKHETVLVSLFD</sequence>
<dbReference type="PANTHER" id="PTHR10954:SF23">
    <property type="entry name" value="RIBONUCLEASE"/>
    <property type="match status" value="1"/>
</dbReference>
<comment type="similarity">
    <text evidence="4">Belongs to the RNase HII family. RnhC subfamily.</text>
</comment>
<evidence type="ECO:0000256" key="8">
    <source>
        <dbReference type="ARBA" id="ARBA00022759"/>
    </source>
</evidence>
<evidence type="ECO:0000256" key="4">
    <source>
        <dbReference type="ARBA" id="ARBA00008378"/>
    </source>
</evidence>
<dbReference type="InterPro" id="IPR012337">
    <property type="entry name" value="RNaseH-like_sf"/>
</dbReference>
<dbReference type="InterPro" id="IPR001352">
    <property type="entry name" value="RNase_HII/HIII"/>
</dbReference>
<evidence type="ECO:0000313" key="13">
    <source>
        <dbReference type="EMBL" id="WXL29090.1"/>
    </source>
</evidence>
<keyword evidence="6 10" id="KW-0540">Nuclease</keyword>
<comment type="catalytic activity">
    <reaction evidence="1 10 11">
        <text>Endonucleolytic cleavage to 5'-phosphomonoester.</text>
        <dbReference type="EC" id="3.1.26.4"/>
    </reaction>
</comment>
<evidence type="ECO:0000256" key="6">
    <source>
        <dbReference type="ARBA" id="ARBA00022722"/>
    </source>
</evidence>
<reference evidence="13" key="1">
    <citation type="submission" date="2024-03" db="EMBL/GenBank/DDBJ databases">
        <title>Complete genome sequence of Mycoplasma felifaucium Z921 isolated from the trachea of a cheetah.</title>
        <authorList>
            <person name="Spergser J."/>
        </authorList>
    </citation>
    <scope>NUCLEOTIDE SEQUENCE [LARGE SCALE GENOMIC DNA]</scope>
    <source>
        <strain evidence="13">Z921</strain>
    </source>
</reference>
<evidence type="ECO:0000256" key="11">
    <source>
        <dbReference type="RuleBase" id="RU003515"/>
    </source>
</evidence>
<feature type="binding site" evidence="10">
    <location>
        <position position="21"/>
    </location>
    <ligand>
        <name>a divalent metal cation</name>
        <dbReference type="ChEBI" id="CHEBI:60240"/>
    </ligand>
</feature>
<evidence type="ECO:0000259" key="12">
    <source>
        <dbReference type="PROSITE" id="PS51975"/>
    </source>
</evidence>
<comment type="function">
    <text evidence="2 11">Endonuclease that specifically degrades the RNA of RNA-DNA hybrids.</text>
</comment>
<evidence type="ECO:0000256" key="10">
    <source>
        <dbReference type="PROSITE-ProRule" id="PRU01319"/>
    </source>
</evidence>
<comment type="subcellular location">
    <subcellularLocation>
        <location evidence="3">Cytoplasm</location>
    </subcellularLocation>
</comment>
<dbReference type="PROSITE" id="PS51975">
    <property type="entry name" value="RNASE_H_2"/>
    <property type="match status" value="1"/>
</dbReference>
<feature type="binding site" evidence="10">
    <location>
        <position position="22"/>
    </location>
    <ligand>
        <name>a divalent metal cation</name>
        <dbReference type="ChEBI" id="CHEBI:60240"/>
    </ligand>
</feature>
<evidence type="ECO:0000256" key="5">
    <source>
        <dbReference type="ARBA" id="ARBA00022490"/>
    </source>
</evidence>